<dbReference type="OrthoDB" id="9766852at2"/>
<organism evidence="5 6">
    <name type="scientific">Altererythrobacter epoxidivorans</name>
    <dbReference type="NCBI Taxonomy" id="361183"/>
    <lineage>
        <taxon>Bacteria</taxon>
        <taxon>Pseudomonadati</taxon>
        <taxon>Pseudomonadota</taxon>
        <taxon>Alphaproteobacteria</taxon>
        <taxon>Sphingomonadales</taxon>
        <taxon>Erythrobacteraceae</taxon>
        <taxon>Altererythrobacter</taxon>
    </lineage>
</organism>
<keyword evidence="3" id="KW-0104">Cadmium</keyword>
<comment type="catalytic activity">
    <reaction evidence="4">
        <text>D-erythrose 4-phosphate + phosphoenolpyruvate + H2O = 7-phospho-2-dehydro-3-deoxy-D-arabino-heptonate + phosphate</text>
        <dbReference type="Rhea" id="RHEA:14717"/>
        <dbReference type="ChEBI" id="CHEBI:15377"/>
        <dbReference type="ChEBI" id="CHEBI:16897"/>
        <dbReference type="ChEBI" id="CHEBI:43474"/>
        <dbReference type="ChEBI" id="CHEBI:58394"/>
        <dbReference type="ChEBI" id="CHEBI:58702"/>
        <dbReference type="EC" id="2.5.1.54"/>
    </reaction>
</comment>
<proteinExistence type="inferred from homology"/>
<dbReference type="EMBL" id="CP012669">
    <property type="protein sequence ID" value="ALE16892.1"/>
    <property type="molecule type" value="Genomic_DNA"/>
</dbReference>
<dbReference type="SUPFAM" id="SSF51569">
    <property type="entry name" value="Aldolase"/>
    <property type="match status" value="1"/>
</dbReference>
<gene>
    <name evidence="5" type="ORF">AMC99_01601</name>
</gene>
<evidence type="ECO:0000256" key="1">
    <source>
        <dbReference type="ARBA" id="ARBA00008911"/>
    </source>
</evidence>
<keyword evidence="6" id="KW-1185">Reference proteome</keyword>
<dbReference type="InterPro" id="IPR013785">
    <property type="entry name" value="Aldolase_TIM"/>
</dbReference>
<dbReference type="Pfam" id="PF01474">
    <property type="entry name" value="DAHP_synth_2"/>
    <property type="match status" value="1"/>
</dbReference>
<evidence type="ECO:0000313" key="5">
    <source>
        <dbReference type="EMBL" id="ALE16892.1"/>
    </source>
</evidence>
<comment type="cofactor">
    <cofactor evidence="3">
        <name>Mn(2+)</name>
        <dbReference type="ChEBI" id="CHEBI:29035"/>
    </cofactor>
    <cofactor evidence="3">
        <name>Co(2+)</name>
        <dbReference type="ChEBI" id="CHEBI:48828"/>
    </cofactor>
    <cofactor evidence="3">
        <name>Cd(2+)</name>
        <dbReference type="ChEBI" id="CHEBI:48775"/>
    </cofactor>
    <text evidence="3">Binds 1 divalent cation per subunit. The enzyme is active with manganese, cobalt or cadmium ions.</text>
</comment>
<sequence length="457" mass="50608">MADTWTPDSWKQFEARHLPDYQDAEVLREAEQTLSSYPPLVFAGEARALKADLGEVAKGNAFLLQGGDCAESFAEFHPNNIRDTFRVLLQMAVVMTFASKKPVVKVGRMAGQFAKPRSSATETQGDVTLPSYFGDNINGIDFDPEQRRNDPMRMVRAYSQAAATLNLLRAFAGGGYANLRQVHQWTLDFMGRSPWSDKFSDVADRIGEALDFMEACGIDPATVPQLQGTSFYTSHEALLLQYEQAMTRRDSLTGDWYDTSAHMVWIGDRTRFDGSAHVEFARGIGNPLGMKCGPSLEPDALLRMLDLLNPKREPGRMTLISRFGHDKVEEGLPPLVRAVEREGHPVVWSCDPMHGNVVKSDSGYKTRPFDRILTEVKGFFAVHRAEGTHPGGIHVEMTGQDVTECVGGAVAITDDALGDRYHTHCDPRLNAAQSLELAFLLAEMLNQEVNVRQADAA</sequence>
<feature type="binding site" evidence="3">
    <location>
        <position position="396"/>
    </location>
    <ligand>
        <name>Mn(2+)</name>
        <dbReference type="ChEBI" id="CHEBI:29035"/>
    </ligand>
</feature>
<accession>A0A0M3TAE1</accession>
<feature type="binding site" evidence="3">
    <location>
        <position position="426"/>
    </location>
    <ligand>
        <name>Mn(2+)</name>
        <dbReference type="ChEBI" id="CHEBI:29035"/>
    </ligand>
</feature>
<feature type="binding site" evidence="3">
    <location>
        <position position="322"/>
    </location>
    <ligand>
        <name>phosphoenolpyruvate</name>
        <dbReference type="ChEBI" id="CHEBI:58702"/>
    </ligand>
</feature>
<feature type="binding site" evidence="3">
    <location>
        <position position="108"/>
    </location>
    <ligand>
        <name>phosphoenolpyruvate</name>
        <dbReference type="ChEBI" id="CHEBI:58702"/>
    </ligand>
</feature>
<name>A0A0M3TAE1_9SPHN</name>
<dbReference type="InterPro" id="IPR002480">
    <property type="entry name" value="DAHP_synth_2"/>
</dbReference>
<dbReference type="PATRIC" id="fig|361183.4.peg.1573"/>
<dbReference type="RefSeq" id="WP_061925056.1">
    <property type="nucleotide sequence ID" value="NZ_CP012669.1"/>
</dbReference>
<dbReference type="GO" id="GO:0003849">
    <property type="term" value="F:3-deoxy-7-phosphoheptulonate synthase activity"/>
    <property type="evidence" value="ECO:0007669"/>
    <property type="project" value="UniProtKB-EC"/>
</dbReference>
<dbReference type="PANTHER" id="PTHR21337:SF0">
    <property type="entry name" value="PHOSPHO-2-DEHYDRO-3-DEOXYHEPTONATE ALDOLASE"/>
    <property type="match status" value="1"/>
</dbReference>
<comment type="similarity">
    <text evidence="1 4">Belongs to the class-II DAHP synthase family.</text>
</comment>
<evidence type="ECO:0000256" key="4">
    <source>
        <dbReference type="RuleBase" id="RU363071"/>
    </source>
</evidence>
<keyword evidence="2 4" id="KW-0808">Transferase</keyword>
<keyword evidence="3" id="KW-0170">Cobalt</keyword>
<dbReference type="GO" id="GO:0009073">
    <property type="term" value="P:aromatic amino acid family biosynthetic process"/>
    <property type="evidence" value="ECO:0007669"/>
    <property type="project" value="InterPro"/>
</dbReference>
<dbReference type="AlphaFoldDB" id="A0A0M3TAE1"/>
<protein>
    <recommendedName>
        <fullName evidence="4">Phospho-2-dehydro-3-deoxyheptonate aldolase</fullName>
        <ecNumber evidence="4">2.5.1.54</ecNumber>
    </recommendedName>
</protein>
<evidence type="ECO:0000256" key="3">
    <source>
        <dbReference type="PIRSR" id="PIRSR602480-1"/>
    </source>
</evidence>
<feature type="binding site" evidence="3">
    <location>
        <position position="354"/>
    </location>
    <ligand>
        <name>Mn(2+)</name>
        <dbReference type="ChEBI" id="CHEBI:29035"/>
    </ligand>
</feature>
<dbReference type="Gene3D" id="3.20.20.70">
    <property type="entry name" value="Aldolase class I"/>
    <property type="match status" value="1"/>
</dbReference>
<keyword evidence="3" id="KW-0464">Manganese</keyword>
<dbReference type="KEGG" id="aep:AMC99_01601"/>
<dbReference type="NCBIfam" id="TIGR01358">
    <property type="entry name" value="DAHP_synth_II"/>
    <property type="match status" value="1"/>
</dbReference>
<evidence type="ECO:0000313" key="6">
    <source>
        <dbReference type="Proteomes" id="UP000057938"/>
    </source>
</evidence>
<feature type="binding site" evidence="3">
    <location>
        <position position="69"/>
    </location>
    <ligand>
        <name>Mn(2+)</name>
        <dbReference type="ChEBI" id="CHEBI:29035"/>
    </ligand>
</feature>
<feature type="binding site" evidence="3">
    <location>
        <position position="291"/>
    </location>
    <ligand>
        <name>phosphoenolpyruvate</name>
        <dbReference type="ChEBI" id="CHEBI:58702"/>
    </ligand>
</feature>
<evidence type="ECO:0000256" key="2">
    <source>
        <dbReference type="ARBA" id="ARBA00022679"/>
    </source>
</evidence>
<dbReference type="EC" id="2.5.1.54" evidence="4"/>
<dbReference type="Proteomes" id="UP000057938">
    <property type="component" value="Chromosome"/>
</dbReference>
<dbReference type="PANTHER" id="PTHR21337">
    <property type="entry name" value="PHOSPHO-2-DEHYDRO-3-DEOXYHEPTONATE ALDOLASE 1, 2"/>
    <property type="match status" value="1"/>
</dbReference>
<reference evidence="5 6" key="1">
    <citation type="submission" date="2015-09" db="EMBL/GenBank/DDBJ databases">
        <title>Complete genome sequence of a benzo[a]pyrene-degrading bacterium Altererythrobacter epoxidivorans CGMCC 1.7731T.</title>
        <authorList>
            <person name="Li Z."/>
            <person name="Cheng H."/>
            <person name="Huo Y."/>
            <person name="Xu X."/>
        </authorList>
    </citation>
    <scope>NUCLEOTIDE SEQUENCE [LARGE SCALE GENOMIC DNA]</scope>
    <source>
        <strain evidence="5 6">CGMCC 1.7731</strain>
    </source>
</reference>
<dbReference type="STRING" id="361183.AMC99_01601"/>